<feature type="compositionally biased region" description="Low complexity" evidence="1">
    <location>
        <begin position="72"/>
        <end position="88"/>
    </location>
</feature>
<name>A0A9Q0DI15_9TELE</name>
<dbReference type="EMBL" id="JANIIK010000115">
    <property type="protein sequence ID" value="KAJ3588711.1"/>
    <property type="molecule type" value="Genomic_DNA"/>
</dbReference>
<comment type="caution">
    <text evidence="2">The sequence shown here is derived from an EMBL/GenBank/DDBJ whole genome shotgun (WGS) entry which is preliminary data.</text>
</comment>
<gene>
    <name evidence="2" type="ORF">NHX12_009565</name>
</gene>
<dbReference type="Proteomes" id="UP001148018">
    <property type="component" value="Unassembled WGS sequence"/>
</dbReference>
<feature type="region of interest" description="Disordered" evidence="1">
    <location>
        <begin position="1"/>
        <end position="97"/>
    </location>
</feature>
<keyword evidence="3" id="KW-1185">Reference proteome</keyword>
<organism evidence="2 3">
    <name type="scientific">Muraenolepis orangiensis</name>
    <name type="common">Patagonian moray cod</name>
    <dbReference type="NCBI Taxonomy" id="630683"/>
    <lineage>
        <taxon>Eukaryota</taxon>
        <taxon>Metazoa</taxon>
        <taxon>Chordata</taxon>
        <taxon>Craniata</taxon>
        <taxon>Vertebrata</taxon>
        <taxon>Euteleostomi</taxon>
        <taxon>Actinopterygii</taxon>
        <taxon>Neopterygii</taxon>
        <taxon>Teleostei</taxon>
        <taxon>Neoteleostei</taxon>
        <taxon>Acanthomorphata</taxon>
        <taxon>Zeiogadaria</taxon>
        <taxon>Gadariae</taxon>
        <taxon>Gadiformes</taxon>
        <taxon>Muraenolepidoidei</taxon>
        <taxon>Muraenolepididae</taxon>
        <taxon>Muraenolepis</taxon>
    </lineage>
</organism>
<reference evidence="2" key="1">
    <citation type="submission" date="2022-07" db="EMBL/GenBank/DDBJ databases">
        <title>Chromosome-level genome of Muraenolepis orangiensis.</title>
        <authorList>
            <person name="Kim J."/>
        </authorList>
    </citation>
    <scope>NUCLEOTIDE SEQUENCE</scope>
    <source>
        <strain evidence="2">KU_S4_2022</strain>
        <tissue evidence="2">Muscle</tissue>
    </source>
</reference>
<evidence type="ECO:0000256" key="1">
    <source>
        <dbReference type="SAM" id="MobiDB-lite"/>
    </source>
</evidence>
<sequence>MGDEKKKSHPFSVEAIMSSSEPRWMDTKGFGFGNPKPLVSVRPSTDGSASPVKSETSDSDGSCVPRLILLGTSSSTSSSSSSTSSSRSGKQCGGPLEVDVLLVGGDMREGVDSGPDQF</sequence>
<feature type="compositionally biased region" description="Polar residues" evidence="1">
    <location>
        <begin position="42"/>
        <end position="54"/>
    </location>
</feature>
<proteinExistence type="predicted"/>
<protein>
    <submittedName>
        <fullName evidence="2">Uncharacterized protein</fullName>
    </submittedName>
</protein>
<accession>A0A9Q0DI15</accession>
<evidence type="ECO:0000313" key="3">
    <source>
        <dbReference type="Proteomes" id="UP001148018"/>
    </source>
</evidence>
<dbReference type="AlphaFoldDB" id="A0A9Q0DI15"/>
<evidence type="ECO:0000313" key="2">
    <source>
        <dbReference type="EMBL" id="KAJ3588711.1"/>
    </source>
</evidence>